<feature type="region of interest" description="Disordered" evidence="1">
    <location>
        <begin position="12"/>
        <end position="33"/>
    </location>
</feature>
<comment type="caution">
    <text evidence="2">The sequence shown here is derived from an EMBL/GenBank/DDBJ whole genome shotgun (WGS) entry which is preliminary data.</text>
</comment>
<evidence type="ECO:0000256" key="1">
    <source>
        <dbReference type="SAM" id="MobiDB-lite"/>
    </source>
</evidence>
<name>A0A8X6JB92_TRICU</name>
<keyword evidence="3" id="KW-1185">Reference proteome</keyword>
<accession>A0A8X6JB92</accession>
<dbReference type="Proteomes" id="UP000887116">
    <property type="component" value="Unassembled WGS sequence"/>
</dbReference>
<sequence>MYQFSLEKDRMVHHLPPYPPPQMEDIPPTSKPTQEIGKQFILRGHVSQKSRFINIGKIHILTRQKTTIGWEQEATTSSLSIPPLAGVKFTSALTTEHRYSICTRN</sequence>
<organism evidence="2 3">
    <name type="scientific">Trichonephila clavata</name>
    <name type="common">Joro spider</name>
    <name type="synonym">Nephila clavata</name>
    <dbReference type="NCBI Taxonomy" id="2740835"/>
    <lineage>
        <taxon>Eukaryota</taxon>
        <taxon>Metazoa</taxon>
        <taxon>Ecdysozoa</taxon>
        <taxon>Arthropoda</taxon>
        <taxon>Chelicerata</taxon>
        <taxon>Arachnida</taxon>
        <taxon>Araneae</taxon>
        <taxon>Araneomorphae</taxon>
        <taxon>Entelegynae</taxon>
        <taxon>Araneoidea</taxon>
        <taxon>Nephilidae</taxon>
        <taxon>Trichonephila</taxon>
    </lineage>
</organism>
<evidence type="ECO:0000313" key="2">
    <source>
        <dbReference type="EMBL" id="GFQ99915.1"/>
    </source>
</evidence>
<dbReference type="EMBL" id="BMAO01025064">
    <property type="protein sequence ID" value="GFQ99915.1"/>
    <property type="molecule type" value="Genomic_DNA"/>
</dbReference>
<proteinExistence type="predicted"/>
<reference evidence="2" key="1">
    <citation type="submission" date="2020-07" db="EMBL/GenBank/DDBJ databases">
        <title>Multicomponent nature underlies the extraordinary mechanical properties of spider dragline silk.</title>
        <authorList>
            <person name="Kono N."/>
            <person name="Nakamura H."/>
            <person name="Mori M."/>
            <person name="Yoshida Y."/>
            <person name="Ohtoshi R."/>
            <person name="Malay A.D."/>
            <person name="Moran D.A.P."/>
            <person name="Tomita M."/>
            <person name="Numata K."/>
            <person name="Arakawa K."/>
        </authorList>
    </citation>
    <scope>NUCLEOTIDE SEQUENCE</scope>
</reference>
<dbReference type="AlphaFoldDB" id="A0A8X6JB92"/>
<evidence type="ECO:0000313" key="3">
    <source>
        <dbReference type="Proteomes" id="UP000887116"/>
    </source>
</evidence>
<protein>
    <submittedName>
        <fullName evidence="2">Uncharacterized protein</fullName>
    </submittedName>
</protein>
<gene>
    <name evidence="2" type="ORF">TNCT_218681</name>
</gene>